<dbReference type="GO" id="GO:0003723">
    <property type="term" value="F:RNA binding"/>
    <property type="evidence" value="ECO:0007669"/>
    <property type="project" value="TreeGrafter"/>
</dbReference>
<dbReference type="PANTHER" id="PTHR21228:SF40">
    <property type="entry name" value="LD45607P"/>
    <property type="match status" value="1"/>
</dbReference>
<dbReference type="GO" id="GO:0044528">
    <property type="term" value="P:regulation of mitochondrial mRNA stability"/>
    <property type="evidence" value="ECO:0007669"/>
    <property type="project" value="InterPro"/>
</dbReference>
<sequence>MKRQPSDSAYCVLSGLARKYRLPCIHIRRMSSLNPHRLLCKPKETLKAISSLNALCCQTLTNSDYNHQYKTQPLLLKGHVSHRKEYRCYSTDSSSFKVLTESTMLVQDGINIEELPILIRRATRNSFPFTSHSYTGEKVCQETEFDNTFRYVLQSCTSVNDIFRLLEVPSDKVRGYSAAFALQRLHILKHLNTDWNQIHSFIRSAVMRELYDTVEQDIGLLANTALISLVDCYIAAEGFSPSCLNAVNTEVQIRLGEGQFSIEELLTLACILKSGTEKISKDYLPTVRSKLPPMSIVSENASRFLSNDDQDTLRQEHFDKYCARTGPEAREEIKAKCEELSNNVWVHLFSRYKELNEETFPSTLQALPFSYRSMVTFLEKPLNHFWVKLTPDSVAISLKNLLRLRTNNSSIMINLSRWAYVHIHKMTPPLMLSFLNTFLQFNFVDENLFKVIERCLQLKGLQVQTSVIAMCVEYSRYCRYLSPLIMDAAANHFTHYGYSYEPLQLYAVLRAFGQLNYLPSQPEAFLKMVESCLWDRFDHLNEAHLLEILASFTFINILPKNFSQRVASDYYFAKVSKLKSPDKTIASTWLKVMKHAIVMEMSNDPQKCLTWLLNRNSRGTYFMYHDSYKNAAKSVKFALNQMFGPKFHHSLPFYGCHTINLDNRGAPVEFIYSQADGLQNSEKIVKKLALLLRSADHFITNTKQLLGVQVQRVAHLKKLGYIPLEIRVSDILFAERISEVMLVDVVRQHLQPHVNFDQLPEVCGNPLGQVEPFHLEQSLSDWLGYDDLLNQGTDDVDDFDLIKALLKSKSMSDQMKPDPDDPQST</sequence>
<dbReference type="PANTHER" id="PTHR21228">
    <property type="entry name" value="FAST LEU-RICH DOMAIN-CONTAINING"/>
    <property type="match status" value="1"/>
</dbReference>
<dbReference type="Proteomes" id="UP001165740">
    <property type="component" value="Chromosome 11"/>
</dbReference>
<dbReference type="OrthoDB" id="385235at2759"/>
<dbReference type="RefSeq" id="XP_055860007.1">
    <property type="nucleotide sequence ID" value="XM_056004032.1"/>
</dbReference>
<evidence type="ECO:0000313" key="2">
    <source>
        <dbReference type="Proteomes" id="UP001165740"/>
    </source>
</evidence>
<dbReference type="GO" id="GO:0035770">
    <property type="term" value="C:ribonucleoprotein granule"/>
    <property type="evidence" value="ECO:0007669"/>
    <property type="project" value="TreeGrafter"/>
</dbReference>
<dbReference type="GO" id="GO:0005759">
    <property type="term" value="C:mitochondrial matrix"/>
    <property type="evidence" value="ECO:0007669"/>
    <property type="project" value="TreeGrafter"/>
</dbReference>
<evidence type="ECO:0000259" key="1">
    <source>
        <dbReference type="Pfam" id="PF06743"/>
    </source>
</evidence>
<name>A0A9W2YBB7_BIOGL</name>
<gene>
    <name evidence="3" type="primary">LOC106058968</name>
</gene>
<dbReference type="GO" id="GO:0000963">
    <property type="term" value="P:mitochondrial RNA processing"/>
    <property type="evidence" value="ECO:0007669"/>
    <property type="project" value="TreeGrafter"/>
</dbReference>
<accession>A0A9W2YBB7</accession>
<dbReference type="InterPro" id="IPR010622">
    <property type="entry name" value="FAST_Leu-rich"/>
</dbReference>
<dbReference type="OMA" id="NIWTELT"/>
<organism evidence="2 3">
    <name type="scientific">Biomphalaria glabrata</name>
    <name type="common">Bloodfluke planorb</name>
    <name type="synonym">Freshwater snail</name>
    <dbReference type="NCBI Taxonomy" id="6526"/>
    <lineage>
        <taxon>Eukaryota</taxon>
        <taxon>Metazoa</taxon>
        <taxon>Spiralia</taxon>
        <taxon>Lophotrochozoa</taxon>
        <taxon>Mollusca</taxon>
        <taxon>Gastropoda</taxon>
        <taxon>Heterobranchia</taxon>
        <taxon>Euthyneura</taxon>
        <taxon>Panpulmonata</taxon>
        <taxon>Hygrophila</taxon>
        <taxon>Lymnaeoidea</taxon>
        <taxon>Planorbidae</taxon>
        <taxon>Biomphalaria</taxon>
    </lineage>
</organism>
<dbReference type="GeneID" id="106058968"/>
<dbReference type="InterPro" id="IPR050870">
    <property type="entry name" value="FAST_kinase"/>
</dbReference>
<evidence type="ECO:0000313" key="3">
    <source>
        <dbReference type="RefSeq" id="XP_055860007.1"/>
    </source>
</evidence>
<dbReference type="AlphaFoldDB" id="A0A9W2YBB7"/>
<protein>
    <submittedName>
        <fullName evidence="3">Uncharacterized protein LOC106058968 isoform X1</fullName>
    </submittedName>
</protein>
<feature type="domain" description="FAST kinase leucine-rich" evidence="1">
    <location>
        <begin position="505"/>
        <end position="574"/>
    </location>
</feature>
<reference evidence="3" key="1">
    <citation type="submission" date="2025-08" db="UniProtKB">
        <authorList>
            <consortium name="RefSeq"/>
        </authorList>
    </citation>
    <scope>IDENTIFICATION</scope>
</reference>
<dbReference type="Pfam" id="PF06743">
    <property type="entry name" value="FAST_1"/>
    <property type="match status" value="1"/>
</dbReference>
<proteinExistence type="predicted"/>
<keyword evidence="2" id="KW-1185">Reference proteome</keyword>